<dbReference type="SMART" id="SM00614">
    <property type="entry name" value="ZnF_BED"/>
    <property type="match status" value="1"/>
</dbReference>
<evidence type="ECO:0000259" key="9">
    <source>
        <dbReference type="PROSITE" id="PS50808"/>
    </source>
</evidence>
<evidence type="ECO:0000256" key="6">
    <source>
        <dbReference type="ARBA" id="ARBA00023163"/>
    </source>
</evidence>
<evidence type="ECO:0000256" key="4">
    <source>
        <dbReference type="ARBA" id="ARBA00023015"/>
    </source>
</evidence>
<sequence>MQMETSEKIPVVDIDKENNTDPVVNNDEQNVEQKNNRLKSFVWQHFTRDKTTGKAKCPYCKYSMAATSKMNGTSSLRYHLLHVCTTSPVYKKLDKKDMKKQTVLGFKQPNGGETSGSLACHKFNQEKCRNLLARMCAKDNRPFSIVEDEGLREFVWELNPMFKFPSRWTIARDCLSLFEEERKKLKILLKDKTVSLTTDTWTSVQNYNYMCLTVHWVDDDWILRKKIINFCQISNHKGEMIGRLIYQCLKAWEIDSVFTVTVDNASSNDMAIKHLKLMLKGPNAILDCKYLHLRCNAHIINLAVKEGLEEQDQSIRKIRNAIRYLRSSPSRYQCFKECVEKERIEYKRKPCLDVETRWNSTFLMLETTLKFVKAFDRLRDVNFNYRSYFDSEVEDDDASTRNGKTKMSDRELGAPNSKDWENASLFVEHLRIFFDATKKISGTKYVTANLLFGELCQMHTSIAQMTLSPEENKKKMVVSMKKKFDKYWDNLANMNPLLYVALILDPRDKMFYLTFCLELIYGEKGKQVDVITGRVKATLVELFDSYKMKFDKPTESTSTSSSSSVVNTNGVTNIKEGYMKYLAKKRGSGVNASEVEVYLNDGCETKILGDNSFDVLDLAPEKNTSKDFFFEDEDWN</sequence>
<keyword evidence="3" id="KW-0862">Zinc</keyword>
<name>A0AAP0CI86_9ASTR</name>
<dbReference type="InterPro" id="IPR036236">
    <property type="entry name" value="Znf_C2H2_sf"/>
</dbReference>
<gene>
    <name evidence="10" type="ORF">SSX86_024798</name>
</gene>
<dbReference type="AlphaFoldDB" id="A0AAP0CI86"/>
<keyword evidence="4" id="KW-0805">Transcription regulation</keyword>
<evidence type="ECO:0000256" key="3">
    <source>
        <dbReference type="ARBA" id="ARBA00022833"/>
    </source>
</evidence>
<dbReference type="InterPro" id="IPR012337">
    <property type="entry name" value="RNaseH-like_sf"/>
</dbReference>
<dbReference type="Pfam" id="PF02892">
    <property type="entry name" value="zf-BED"/>
    <property type="match status" value="1"/>
</dbReference>
<evidence type="ECO:0000313" key="10">
    <source>
        <dbReference type="EMBL" id="KAK9053724.1"/>
    </source>
</evidence>
<dbReference type="InterPro" id="IPR052035">
    <property type="entry name" value="ZnF_BED_domain_contain"/>
</dbReference>
<dbReference type="Proteomes" id="UP001408789">
    <property type="component" value="Unassembled WGS sequence"/>
</dbReference>
<proteinExistence type="predicted"/>
<keyword evidence="1" id="KW-0479">Metal-binding</keyword>
<keyword evidence="6" id="KW-0804">Transcription</keyword>
<dbReference type="GO" id="GO:0003677">
    <property type="term" value="F:DNA binding"/>
    <property type="evidence" value="ECO:0007669"/>
    <property type="project" value="UniProtKB-KW"/>
</dbReference>
<dbReference type="InterPro" id="IPR003656">
    <property type="entry name" value="Znf_BED"/>
</dbReference>
<dbReference type="PROSITE" id="PS50808">
    <property type="entry name" value="ZF_BED"/>
    <property type="match status" value="1"/>
</dbReference>
<dbReference type="Pfam" id="PF14372">
    <property type="entry name" value="hAT-like_RNase-H"/>
    <property type="match status" value="1"/>
</dbReference>
<comment type="caution">
    <text evidence="10">The sequence shown here is derived from an EMBL/GenBank/DDBJ whole genome shotgun (WGS) entry which is preliminary data.</text>
</comment>
<reference evidence="10 11" key="1">
    <citation type="submission" date="2024-04" db="EMBL/GenBank/DDBJ databases">
        <title>The reference genome of an endangered Asteraceae, Deinandra increscens subsp. villosa, native to the Central Coast of California.</title>
        <authorList>
            <person name="Guilliams M."/>
            <person name="Hasenstab-Lehman K."/>
            <person name="Meyer R."/>
            <person name="Mcevoy S."/>
        </authorList>
    </citation>
    <scope>NUCLEOTIDE SEQUENCE [LARGE SCALE GENOMIC DNA]</scope>
    <source>
        <tissue evidence="10">Leaf</tissue>
    </source>
</reference>
<evidence type="ECO:0000256" key="5">
    <source>
        <dbReference type="ARBA" id="ARBA00023125"/>
    </source>
</evidence>
<dbReference type="EMBL" id="JBCNJP010000025">
    <property type="protein sequence ID" value="KAK9053724.1"/>
    <property type="molecule type" value="Genomic_DNA"/>
</dbReference>
<dbReference type="PANTHER" id="PTHR46481">
    <property type="entry name" value="ZINC FINGER BED DOMAIN-CONTAINING PROTEIN 4"/>
    <property type="match status" value="1"/>
</dbReference>
<feature type="region of interest" description="Disordered" evidence="8">
    <location>
        <begin position="395"/>
        <end position="415"/>
    </location>
</feature>
<evidence type="ECO:0000256" key="7">
    <source>
        <dbReference type="PROSITE-ProRule" id="PRU00027"/>
    </source>
</evidence>
<dbReference type="SUPFAM" id="SSF53098">
    <property type="entry name" value="Ribonuclease H-like"/>
    <property type="match status" value="1"/>
</dbReference>
<evidence type="ECO:0000256" key="1">
    <source>
        <dbReference type="ARBA" id="ARBA00022723"/>
    </source>
</evidence>
<keyword evidence="2 7" id="KW-0863">Zinc-finger</keyword>
<feature type="domain" description="BED-type" evidence="9">
    <location>
        <begin position="37"/>
        <end position="91"/>
    </location>
</feature>
<keyword evidence="11" id="KW-1185">Reference proteome</keyword>
<dbReference type="SUPFAM" id="SSF57667">
    <property type="entry name" value="beta-beta-alpha zinc fingers"/>
    <property type="match status" value="1"/>
</dbReference>
<dbReference type="GO" id="GO:0008270">
    <property type="term" value="F:zinc ion binding"/>
    <property type="evidence" value="ECO:0007669"/>
    <property type="project" value="UniProtKB-KW"/>
</dbReference>
<dbReference type="PANTHER" id="PTHR46481:SF8">
    <property type="entry name" value="ZINC FINGER BED DOMAIN-CONTAINING PROTEIN RICESLEEPER 1-LIKE"/>
    <property type="match status" value="1"/>
</dbReference>
<dbReference type="InterPro" id="IPR025525">
    <property type="entry name" value="hAT-like_transposase_RNase-H"/>
</dbReference>
<dbReference type="Gene3D" id="1.10.10.1070">
    <property type="entry name" value="Zinc finger, BED domain-containing"/>
    <property type="match status" value="1"/>
</dbReference>
<keyword evidence="5" id="KW-0238">DNA-binding</keyword>
<accession>A0AAP0CI86</accession>
<evidence type="ECO:0000256" key="2">
    <source>
        <dbReference type="ARBA" id="ARBA00022771"/>
    </source>
</evidence>
<protein>
    <recommendedName>
        <fullName evidence="9">BED-type domain-containing protein</fullName>
    </recommendedName>
</protein>
<dbReference type="SUPFAM" id="SSF140996">
    <property type="entry name" value="Hermes dimerisation domain"/>
    <property type="match status" value="1"/>
</dbReference>
<organism evidence="10 11">
    <name type="scientific">Deinandra increscens subsp. villosa</name>
    <dbReference type="NCBI Taxonomy" id="3103831"/>
    <lineage>
        <taxon>Eukaryota</taxon>
        <taxon>Viridiplantae</taxon>
        <taxon>Streptophyta</taxon>
        <taxon>Embryophyta</taxon>
        <taxon>Tracheophyta</taxon>
        <taxon>Spermatophyta</taxon>
        <taxon>Magnoliopsida</taxon>
        <taxon>eudicotyledons</taxon>
        <taxon>Gunneridae</taxon>
        <taxon>Pentapetalae</taxon>
        <taxon>asterids</taxon>
        <taxon>campanulids</taxon>
        <taxon>Asterales</taxon>
        <taxon>Asteraceae</taxon>
        <taxon>Asteroideae</taxon>
        <taxon>Heliantheae alliance</taxon>
        <taxon>Madieae</taxon>
        <taxon>Madiinae</taxon>
        <taxon>Deinandra</taxon>
    </lineage>
</organism>
<evidence type="ECO:0000313" key="11">
    <source>
        <dbReference type="Proteomes" id="UP001408789"/>
    </source>
</evidence>
<evidence type="ECO:0000256" key="8">
    <source>
        <dbReference type="SAM" id="MobiDB-lite"/>
    </source>
</evidence>